<dbReference type="EMBL" id="PQXM01000085">
    <property type="protein sequence ID" value="TGO77928.1"/>
    <property type="molecule type" value="Genomic_DNA"/>
</dbReference>
<dbReference type="AlphaFoldDB" id="A0A4Z1JWN6"/>
<dbReference type="PANTHER" id="PTHR28554:SF1">
    <property type="entry name" value="LARGE RIBOSOMAL SUBUNIT PROTEIN ML45"/>
    <property type="match status" value="1"/>
</dbReference>
<dbReference type="Pfam" id="PF07961">
    <property type="entry name" value="MBA1"/>
    <property type="match status" value="1"/>
</dbReference>
<dbReference type="PANTHER" id="PTHR28554">
    <property type="entry name" value="39S RIBOSOMAL PROTEIN L45, MITOCHONDRIAL"/>
    <property type="match status" value="1"/>
</dbReference>
<name>A0A4Z1JWN6_9HELO</name>
<dbReference type="InterPro" id="IPR024621">
    <property type="entry name" value="Mba1"/>
</dbReference>
<dbReference type="InterPro" id="IPR051975">
    <property type="entry name" value="mtLSU_mL45"/>
</dbReference>
<dbReference type="GO" id="GO:0032979">
    <property type="term" value="P:protein insertion into mitochondrial inner membrane from matrix"/>
    <property type="evidence" value="ECO:0007669"/>
    <property type="project" value="InterPro"/>
</dbReference>
<dbReference type="Gene3D" id="3.10.450.240">
    <property type="match status" value="1"/>
</dbReference>
<reference evidence="4 5" key="1">
    <citation type="submission" date="2017-12" db="EMBL/GenBank/DDBJ databases">
        <title>Comparative genomics of Botrytis spp.</title>
        <authorList>
            <person name="Valero-Jimenez C.A."/>
            <person name="Tapia P."/>
            <person name="Veloso J."/>
            <person name="Silva-Moreno E."/>
            <person name="Staats M."/>
            <person name="Valdes J.H."/>
            <person name="Van Kan J.A.L."/>
        </authorList>
    </citation>
    <scope>NUCLEOTIDE SEQUENCE [LARGE SCALE GENOMIC DNA]</scope>
    <source>
        <strain evidence="4 5">Be9601</strain>
    </source>
</reference>
<keyword evidence="3" id="KW-0496">Mitochondrion</keyword>
<comment type="subcellular location">
    <subcellularLocation>
        <location evidence="1">Mitochondrion</location>
    </subcellularLocation>
</comment>
<accession>A0A4Z1JWN6</accession>
<keyword evidence="2" id="KW-0809">Transit peptide</keyword>
<dbReference type="STRING" id="278938.A0A4Z1JWN6"/>
<evidence type="ECO:0000256" key="3">
    <source>
        <dbReference type="ARBA" id="ARBA00023128"/>
    </source>
</evidence>
<sequence>MAQVLRRHVFPTPRSPFSLSNPRYFSIITPRQASPANPAQHPDRRMRMQANIGGTRMATDVGLLPNTFIAASSPSLFKHPKGLLKFQWTRFKTRFWDTVATTAFKWMSPKTGRVRRKVQLKRGSIVPAAEALYREMYQNFAAGDIGRLRRMCADGLSESFAQRIASRPRGQKVTWNLVKMNRRPKIMSTKAVMIPGGDGNVVRQAVVRVSSRQKMTLKDSRGKELPGSSEKDIVEYVVVQKIYRNWQDTEWQVWGTTRGTTLKDLEEWEKMD</sequence>
<dbReference type="GO" id="GO:0005743">
    <property type="term" value="C:mitochondrial inner membrane"/>
    <property type="evidence" value="ECO:0007669"/>
    <property type="project" value="InterPro"/>
</dbReference>
<evidence type="ECO:0000256" key="2">
    <source>
        <dbReference type="ARBA" id="ARBA00022946"/>
    </source>
</evidence>
<evidence type="ECO:0008006" key="6">
    <source>
        <dbReference type="Google" id="ProtNLM"/>
    </source>
</evidence>
<organism evidence="4 5">
    <name type="scientific">Botrytis elliptica</name>
    <dbReference type="NCBI Taxonomy" id="278938"/>
    <lineage>
        <taxon>Eukaryota</taxon>
        <taxon>Fungi</taxon>
        <taxon>Dikarya</taxon>
        <taxon>Ascomycota</taxon>
        <taxon>Pezizomycotina</taxon>
        <taxon>Leotiomycetes</taxon>
        <taxon>Helotiales</taxon>
        <taxon>Sclerotiniaceae</taxon>
        <taxon>Botrytis</taxon>
    </lineage>
</organism>
<evidence type="ECO:0000313" key="5">
    <source>
        <dbReference type="Proteomes" id="UP000297229"/>
    </source>
</evidence>
<evidence type="ECO:0000313" key="4">
    <source>
        <dbReference type="EMBL" id="TGO77928.1"/>
    </source>
</evidence>
<dbReference type="OrthoDB" id="19619at2759"/>
<dbReference type="Proteomes" id="UP000297229">
    <property type="component" value="Unassembled WGS sequence"/>
</dbReference>
<gene>
    <name evidence="4" type="ORF">BELL_0085g00060</name>
</gene>
<dbReference type="SUPFAM" id="SSF54427">
    <property type="entry name" value="NTF2-like"/>
    <property type="match status" value="1"/>
</dbReference>
<evidence type="ECO:0000256" key="1">
    <source>
        <dbReference type="ARBA" id="ARBA00004173"/>
    </source>
</evidence>
<protein>
    <recommendedName>
        <fullName evidence="6">Tim44-like domain-containing protein</fullName>
    </recommendedName>
</protein>
<proteinExistence type="predicted"/>
<dbReference type="InterPro" id="IPR032710">
    <property type="entry name" value="NTF2-like_dom_sf"/>
</dbReference>
<comment type="caution">
    <text evidence="4">The sequence shown here is derived from an EMBL/GenBank/DDBJ whole genome shotgun (WGS) entry which is preliminary data.</text>
</comment>
<keyword evidence="5" id="KW-1185">Reference proteome</keyword>